<dbReference type="NCBIfam" id="TIGR01783">
    <property type="entry name" value="TonB-siderophor"/>
    <property type="match status" value="1"/>
</dbReference>
<dbReference type="GO" id="GO:0015891">
    <property type="term" value="P:siderophore transport"/>
    <property type="evidence" value="ECO:0007669"/>
    <property type="project" value="InterPro"/>
</dbReference>
<reference evidence="16 17" key="1">
    <citation type="submission" date="2018-07" db="EMBL/GenBank/DDBJ databases">
        <authorList>
            <person name="Peeters C."/>
        </authorList>
    </citation>
    <scope>NUCLEOTIDE SEQUENCE [LARGE SCALE GENOMIC DNA]</scope>
    <source>
        <strain evidence="16 17">LMG 30378</strain>
    </source>
</reference>
<evidence type="ECO:0000259" key="15">
    <source>
        <dbReference type="SMART" id="SM00965"/>
    </source>
</evidence>
<dbReference type="Gene3D" id="3.55.50.30">
    <property type="match status" value="1"/>
</dbReference>
<dbReference type="InterPro" id="IPR037066">
    <property type="entry name" value="Plug_dom_sf"/>
</dbReference>
<keyword evidence="7" id="KW-0408">Iron</keyword>
<dbReference type="PROSITE" id="PS52016">
    <property type="entry name" value="TONB_DEPENDENT_REC_3"/>
    <property type="match status" value="1"/>
</dbReference>
<dbReference type="OrthoDB" id="8533686at2"/>
<evidence type="ECO:0000256" key="3">
    <source>
        <dbReference type="ARBA" id="ARBA00022448"/>
    </source>
</evidence>
<keyword evidence="8 13" id="KW-0798">TonB box</keyword>
<evidence type="ECO:0000256" key="10">
    <source>
        <dbReference type="ARBA" id="ARBA00023170"/>
    </source>
</evidence>
<dbReference type="InterPro" id="IPR036942">
    <property type="entry name" value="Beta-barrel_TonB_sf"/>
</dbReference>
<dbReference type="InterPro" id="IPR010105">
    <property type="entry name" value="TonB_sidphr_rcpt"/>
</dbReference>
<dbReference type="Gene3D" id="2.170.130.10">
    <property type="entry name" value="TonB-dependent receptor, plug domain"/>
    <property type="match status" value="1"/>
</dbReference>
<evidence type="ECO:0000256" key="8">
    <source>
        <dbReference type="ARBA" id="ARBA00023077"/>
    </source>
</evidence>
<dbReference type="SUPFAM" id="SSF56935">
    <property type="entry name" value="Porins"/>
    <property type="match status" value="1"/>
</dbReference>
<keyword evidence="5" id="KW-0406">Ion transport</keyword>
<keyword evidence="3 12" id="KW-0813">Transport</keyword>
<dbReference type="GO" id="GO:0009279">
    <property type="term" value="C:cell outer membrane"/>
    <property type="evidence" value="ECO:0007669"/>
    <property type="project" value="UniProtKB-SubCell"/>
</dbReference>
<dbReference type="PANTHER" id="PTHR32552">
    <property type="entry name" value="FERRICHROME IRON RECEPTOR-RELATED"/>
    <property type="match status" value="1"/>
</dbReference>
<organism evidence="16 17">
    <name type="scientific">Achromobacter veterisilvae</name>
    <dbReference type="NCBI Taxonomy" id="2069367"/>
    <lineage>
        <taxon>Bacteria</taxon>
        <taxon>Pseudomonadati</taxon>
        <taxon>Pseudomonadota</taxon>
        <taxon>Betaproteobacteria</taxon>
        <taxon>Burkholderiales</taxon>
        <taxon>Alcaligenaceae</taxon>
        <taxon>Achromobacter</taxon>
    </lineage>
</organism>
<keyword evidence="9 12" id="KW-0472">Membrane</keyword>
<dbReference type="PANTHER" id="PTHR32552:SF74">
    <property type="entry name" value="HYDROXAMATE SIDEROPHORE RECEPTOR FHUE"/>
    <property type="match status" value="1"/>
</dbReference>
<dbReference type="EMBL" id="UFQC01000012">
    <property type="protein sequence ID" value="SSW67587.1"/>
    <property type="molecule type" value="Genomic_DNA"/>
</dbReference>
<dbReference type="SMART" id="SM00965">
    <property type="entry name" value="STN"/>
    <property type="match status" value="1"/>
</dbReference>
<evidence type="ECO:0000256" key="1">
    <source>
        <dbReference type="ARBA" id="ARBA00004571"/>
    </source>
</evidence>
<keyword evidence="4 12" id="KW-1134">Transmembrane beta strand</keyword>
<dbReference type="GO" id="GO:0015344">
    <property type="term" value="F:siderophore uptake transmembrane transporter activity"/>
    <property type="evidence" value="ECO:0007669"/>
    <property type="project" value="TreeGrafter"/>
</dbReference>
<dbReference type="RefSeq" id="WP_129241332.1">
    <property type="nucleotide sequence ID" value="NZ_UFQC01000012.1"/>
</dbReference>
<keyword evidence="10 16" id="KW-0675">Receptor</keyword>
<dbReference type="Pfam" id="PF07660">
    <property type="entry name" value="STN"/>
    <property type="match status" value="1"/>
</dbReference>
<feature type="signal peptide" evidence="14">
    <location>
        <begin position="1"/>
        <end position="34"/>
    </location>
</feature>
<evidence type="ECO:0000256" key="6">
    <source>
        <dbReference type="ARBA" id="ARBA00022692"/>
    </source>
</evidence>
<comment type="subcellular location">
    <subcellularLocation>
        <location evidence="1 12">Cell outer membrane</location>
        <topology evidence="1 12">Multi-pass membrane protein</topology>
    </subcellularLocation>
</comment>
<dbReference type="Gene3D" id="2.40.170.20">
    <property type="entry name" value="TonB-dependent receptor, beta-barrel domain"/>
    <property type="match status" value="1"/>
</dbReference>
<evidence type="ECO:0000256" key="12">
    <source>
        <dbReference type="PROSITE-ProRule" id="PRU01360"/>
    </source>
</evidence>
<dbReference type="Proteomes" id="UP000289465">
    <property type="component" value="Unassembled WGS sequence"/>
</dbReference>
<dbReference type="Pfam" id="PF00593">
    <property type="entry name" value="TonB_dep_Rec_b-barrel"/>
    <property type="match status" value="1"/>
</dbReference>
<evidence type="ECO:0000256" key="13">
    <source>
        <dbReference type="RuleBase" id="RU003357"/>
    </source>
</evidence>
<evidence type="ECO:0000256" key="11">
    <source>
        <dbReference type="ARBA" id="ARBA00023237"/>
    </source>
</evidence>
<evidence type="ECO:0000256" key="14">
    <source>
        <dbReference type="SAM" id="SignalP"/>
    </source>
</evidence>
<dbReference type="AlphaFoldDB" id="A0A446CI39"/>
<dbReference type="InterPro" id="IPR012910">
    <property type="entry name" value="Plug_dom"/>
</dbReference>
<evidence type="ECO:0000313" key="16">
    <source>
        <dbReference type="EMBL" id="SSW67587.1"/>
    </source>
</evidence>
<protein>
    <submittedName>
        <fullName evidence="16">Fe(3+)-pyochelin receptor</fullName>
    </submittedName>
</protein>
<dbReference type="GO" id="GO:0038023">
    <property type="term" value="F:signaling receptor activity"/>
    <property type="evidence" value="ECO:0007669"/>
    <property type="project" value="InterPro"/>
</dbReference>
<comment type="similarity">
    <text evidence="2 12 13">Belongs to the TonB-dependent receptor family.</text>
</comment>
<evidence type="ECO:0000313" key="17">
    <source>
        <dbReference type="Proteomes" id="UP000289465"/>
    </source>
</evidence>
<dbReference type="Pfam" id="PF07715">
    <property type="entry name" value="Plug"/>
    <property type="match status" value="1"/>
</dbReference>
<proteinExistence type="inferred from homology"/>
<evidence type="ECO:0000256" key="2">
    <source>
        <dbReference type="ARBA" id="ARBA00009810"/>
    </source>
</evidence>
<gene>
    <name evidence="16" type="primary">fptA_4</name>
    <name evidence="16" type="ORF">AVE30378_02624</name>
</gene>
<accession>A0A446CI39</accession>
<evidence type="ECO:0000256" key="4">
    <source>
        <dbReference type="ARBA" id="ARBA00022452"/>
    </source>
</evidence>
<evidence type="ECO:0000256" key="9">
    <source>
        <dbReference type="ARBA" id="ARBA00023136"/>
    </source>
</evidence>
<dbReference type="CDD" id="cd01347">
    <property type="entry name" value="ligand_gated_channel"/>
    <property type="match status" value="1"/>
</dbReference>
<keyword evidence="11 12" id="KW-0998">Cell outer membrane</keyword>
<feature type="chain" id="PRO_5018973765" evidence="14">
    <location>
        <begin position="35"/>
        <end position="804"/>
    </location>
</feature>
<sequence>MSARFAPPRTLFRLACLSAALGLGGVLASPAVLAQAAASAEREFRVQAGPLSTALGQFGAQSGLLVASDPSLTDGVASPGVQGAMSSQEALRRLLAGTGLEAEPSRQGGWRLRRAGQSVTLAPVTVTGNYARPPADSYTAPDLTIGKFPERMKDIPQSVSVITRQRMDDQVMTSLPDAINNTTGMVGVQGVGLGIAINARGFPVDMLQYDGVALLRNSYSLGNWEQESMAFYERAEILRGAAGLLQGAGSPGGAVNLVRKRGGDETAVVVTGKVGSWDHYGLQLDAGSPLNAEGTLRGRVVLDEDRSHSYTDYVWNRTRNLYAALDYDLTADTTVGFGVANRDSRGRPMIVGLPRYADGSDIGLPRSTFTGSTWNRSHNEQTTFFADLEHRFNQDWRLKLAGAAMNESNTTAHQRAVGPVNADGSGLDYGDFGVDFTGRQRGADLSLLGRFELFGMKQEIVAGASVSRFTTNDRFARAWTSGGNIFDIDHHRPWQDIDTIADRGVETRSRYKIEQQGLYGTWRVKPTDALTLIGGGRVGWYDFLYEDVGGYASTSKANGKFIPYVGIVYALNPAWSLYTSYSTVFEPQTARSVDGGMLKPVEGKNYEAGIKGELADGRLNVSLAVFQYLHKNRAVNDYEAGFACDGWYCSRASGKVRSQGFEAEASGEVMPGLELFAGYTYNTTKYLSDPDYEGQVFNTWTPKHLLRLWANYRLPGSLNRLSVGAGTQSQSPTLASDRSFTLPGFTVWNARVAYKASSELTVALNVNNLFDKKYYIPSYNSATSNNHYGDPRNIMLTFQYAPKF</sequence>
<evidence type="ECO:0000256" key="5">
    <source>
        <dbReference type="ARBA" id="ARBA00022496"/>
    </source>
</evidence>
<keyword evidence="6 12" id="KW-0812">Transmembrane</keyword>
<dbReference type="InterPro" id="IPR039426">
    <property type="entry name" value="TonB-dep_rcpt-like"/>
</dbReference>
<keyword evidence="5" id="KW-0410">Iron transport</keyword>
<name>A0A446CI39_9BURK</name>
<dbReference type="InterPro" id="IPR011662">
    <property type="entry name" value="Secretin/TonB_short_N"/>
</dbReference>
<evidence type="ECO:0000256" key="7">
    <source>
        <dbReference type="ARBA" id="ARBA00023004"/>
    </source>
</evidence>
<keyword evidence="14" id="KW-0732">Signal</keyword>
<feature type="domain" description="Secretin/TonB short N-terminal" evidence="15">
    <location>
        <begin position="64"/>
        <end position="115"/>
    </location>
</feature>
<dbReference type="InterPro" id="IPR000531">
    <property type="entry name" value="Beta-barrel_TonB"/>
</dbReference>